<dbReference type="Pfam" id="PF01565">
    <property type="entry name" value="FAD_binding_4"/>
    <property type="match status" value="1"/>
</dbReference>
<keyword evidence="2" id="KW-0274">FAD</keyword>
<evidence type="ECO:0000256" key="1">
    <source>
        <dbReference type="ARBA" id="ARBA00022630"/>
    </source>
</evidence>
<name>A0A1H7RNU5_9PROT</name>
<accession>A0A1H7RNU5</accession>
<dbReference type="AlphaFoldDB" id="A0A1H7RNU5"/>
<dbReference type="Gene3D" id="3.30.465.10">
    <property type="match status" value="1"/>
</dbReference>
<dbReference type="GO" id="GO:0003824">
    <property type="term" value="F:catalytic activity"/>
    <property type="evidence" value="ECO:0007669"/>
    <property type="project" value="InterPro"/>
</dbReference>
<dbReference type="InterPro" id="IPR006094">
    <property type="entry name" value="Oxid_FAD_bind_N"/>
</dbReference>
<dbReference type="SUPFAM" id="SSF56176">
    <property type="entry name" value="FAD-binding/transporter-associated domain-like"/>
    <property type="match status" value="1"/>
</dbReference>
<dbReference type="Proteomes" id="UP000198620">
    <property type="component" value="Unassembled WGS sequence"/>
</dbReference>
<feature type="region of interest" description="Disordered" evidence="3">
    <location>
        <begin position="269"/>
        <end position="299"/>
    </location>
</feature>
<dbReference type="InterPro" id="IPR016166">
    <property type="entry name" value="FAD-bd_PCMH"/>
</dbReference>
<keyword evidence="1" id="KW-0285">Flavoprotein</keyword>
<evidence type="ECO:0000313" key="5">
    <source>
        <dbReference type="EMBL" id="SEL61901.1"/>
    </source>
</evidence>
<dbReference type="STRING" id="1233.SAMN05216387_11838"/>
<protein>
    <submittedName>
        <fullName evidence="5">Glycolate oxidase FAD binding subunit</fullName>
    </submittedName>
</protein>
<sequence length="403" mass="43243">MQYLIDQFADAIRMAAGRNAALHIRGGGTKDFYGNRMIKCGKPASVTHGSHDESEVNILDVASYAGVVDYEPTELVITACSGTRLADLEAELFKHGQMLAFEPPRFGSGATLGGCIATGLSGPRRASAGAARDFVLGVRMLDGKGDDLSFGGQVMKNVAGYDVSRLMTGSMGTLGVLLEVSLKVLPTPATELTLRFRMREAEAIEAMNKWAGKPLPISATCFCDGELTVRLSGAQPAVRAAHARLGGDEITGGGAFWESIREQTHLFFQGEKGGREDKGHNGDKGDKGDKETKGNTPNKDLWRLSIKSTTSPLVLPGKQLIEWGGALRWLIIDAADTDAEAVRSAVRQAASDAGGHAMLFRSDGPRTDVFHPLAPAMMKISRHLKEKFDPKGIFNPGRMYPQI</sequence>
<dbReference type="PANTHER" id="PTHR11748">
    <property type="entry name" value="D-LACTATE DEHYDROGENASE"/>
    <property type="match status" value="1"/>
</dbReference>
<reference evidence="5 6" key="1">
    <citation type="submission" date="2016-10" db="EMBL/GenBank/DDBJ databases">
        <authorList>
            <person name="de Groot N.N."/>
        </authorList>
    </citation>
    <scope>NUCLEOTIDE SEQUENCE [LARGE SCALE GENOMIC DNA]</scope>
    <source>
        <strain evidence="5 6">Nv1</strain>
    </source>
</reference>
<dbReference type="OrthoDB" id="9811557at2"/>
<dbReference type="EMBL" id="FOBH01000018">
    <property type="protein sequence ID" value="SEL61901.1"/>
    <property type="molecule type" value="Genomic_DNA"/>
</dbReference>
<dbReference type="GO" id="GO:0071949">
    <property type="term" value="F:FAD binding"/>
    <property type="evidence" value="ECO:0007669"/>
    <property type="project" value="InterPro"/>
</dbReference>
<dbReference type="RefSeq" id="WP_090829598.1">
    <property type="nucleotide sequence ID" value="NZ_FOBH01000018.1"/>
</dbReference>
<dbReference type="PROSITE" id="PS51387">
    <property type="entry name" value="FAD_PCMH"/>
    <property type="match status" value="1"/>
</dbReference>
<feature type="compositionally biased region" description="Basic and acidic residues" evidence="3">
    <location>
        <begin position="272"/>
        <end position="293"/>
    </location>
</feature>
<evidence type="ECO:0000313" key="6">
    <source>
        <dbReference type="Proteomes" id="UP000198620"/>
    </source>
</evidence>
<dbReference type="SUPFAM" id="SSF55103">
    <property type="entry name" value="FAD-linked oxidases, C-terminal domain"/>
    <property type="match status" value="1"/>
</dbReference>
<feature type="domain" description="FAD-binding PCMH-type" evidence="4">
    <location>
        <begin position="1"/>
        <end position="187"/>
    </location>
</feature>
<dbReference type="PANTHER" id="PTHR11748:SF103">
    <property type="entry name" value="GLYCOLATE OXIDASE SUBUNIT GLCE"/>
    <property type="match status" value="1"/>
</dbReference>
<evidence type="ECO:0000256" key="2">
    <source>
        <dbReference type="ARBA" id="ARBA00022827"/>
    </source>
</evidence>
<evidence type="ECO:0000259" key="4">
    <source>
        <dbReference type="PROSITE" id="PS51387"/>
    </source>
</evidence>
<dbReference type="InterPro" id="IPR036318">
    <property type="entry name" value="FAD-bd_PCMH-like_sf"/>
</dbReference>
<dbReference type="InterPro" id="IPR016169">
    <property type="entry name" value="FAD-bd_PCMH_sub2"/>
</dbReference>
<dbReference type="InterPro" id="IPR016164">
    <property type="entry name" value="FAD-linked_Oxase-like_C"/>
</dbReference>
<gene>
    <name evidence="5" type="ORF">SAMN05216387_11838</name>
</gene>
<evidence type="ECO:0000256" key="3">
    <source>
        <dbReference type="SAM" id="MobiDB-lite"/>
    </source>
</evidence>
<dbReference type="NCBIfam" id="NF008439">
    <property type="entry name" value="PRK11282.1"/>
    <property type="match status" value="1"/>
</dbReference>
<organism evidence="5 6">
    <name type="scientific">Nitrosovibrio tenuis</name>
    <dbReference type="NCBI Taxonomy" id="1233"/>
    <lineage>
        <taxon>Bacteria</taxon>
        <taxon>Pseudomonadati</taxon>
        <taxon>Pseudomonadota</taxon>
        <taxon>Betaproteobacteria</taxon>
        <taxon>Nitrosomonadales</taxon>
        <taxon>Nitrosomonadaceae</taxon>
        <taxon>Nitrosovibrio</taxon>
    </lineage>
</organism>
<keyword evidence="6" id="KW-1185">Reference proteome</keyword>
<proteinExistence type="predicted"/>